<dbReference type="EMBL" id="FLUL01000001">
    <property type="protein sequence ID" value="SBW04111.1"/>
    <property type="molecule type" value="Genomic_DNA"/>
</dbReference>
<organism evidence="1">
    <name type="scientific">uncultured Dysgonomonas sp</name>
    <dbReference type="NCBI Taxonomy" id="206096"/>
    <lineage>
        <taxon>Bacteria</taxon>
        <taxon>Pseudomonadati</taxon>
        <taxon>Bacteroidota</taxon>
        <taxon>Bacteroidia</taxon>
        <taxon>Bacteroidales</taxon>
        <taxon>Dysgonomonadaceae</taxon>
        <taxon>Dysgonomonas</taxon>
        <taxon>environmental samples</taxon>
    </lineage>
</organism>
<dbReference type="AlphaFoldDB" id="A0A212JXD6"/>
<gene>
    <name evidence="1" type="ORF">KL86DYS2_12555</name>
</gene>
<accession>A0A212JXD6</accession>
<name>A0A212JXD6_9BACT</name>
<protein>
    <submittedName>
        <fullName evidence="1">Uncharacterized protein</fullName>
    </submittedName>
</protein>
<evidence type="ECO:0000313" key="1">
    <source>
        <dbReference type="EMBL" id="SBW04111.1"/>
    </source>
</evidence>
<proteinExistence type="predicted"/>
<reference evidence="1" key="1">
    <citation type="submission" date="2016-04" db="EMBL/GenBank/DDBJ databases">
        <authorList>
            <person name="Evans L.H."/>
            <person name="Alamgir A."/>
            <person name="Owens N."/>
            <person name="Weber N.D."/>
            <person name="Virtaneva K."/>
            <person name="Barbian K."/>
            <person name="Babar A."/>
            <person name="Rosenke K."/>
        </authorList>
    </citation>
    <scope>NUCLEOTIDE SEQUENCE</scope>
    <source>
        <strain evidence="1">86-2</strain>
    </source>
</reference>
<sequence length="42" mass="4891">MTAILSFHTFADQLKTININTLRNNEIKVLSLFDPLILCHYQ</sequence>